<keyword evidence="2" id="KW-1185">Reference proteome</keyword>
<evidence type="ECO:0008006" key="3">
    <source>
        <dbReference type="Google" id="ProtNLM"/>
    </source>
</evidence>
<dbReference type="Proteomes" id="UP000321298">
    <property type="component" value="Chromosome"/>
</dbReference>
<dbReference type="Pfam" id="PF06896">
    <property type="entry name" value="Phage_TAC_3"/>
    <property type="match status" value="1"/>
</dbReference>
<accession>A0AAP9EC62</accession>
<gene>
    <name evidence="1" type="ORF">FGL83_05555</name>
</gene>
<dbReference type="AlphaFoldDB" id="A0AAP9EC62"/>
<protein>
    <recommendedName>
        <fullName evidence="3">Phage tail protein</fullName>
    </recommendedName>
</protein>
<dbReference type="GeneID" id="66531654"/>
<dbReference type="EMBL" id="CP042387">
    <property type="protein sequence ID" value="QEA44160.1"/>
    <property type="molecule type" value="Genomic_DNA"/>
</dbReference>
<name>A0AAP9EC62_LEULA</name>
<proteinExistence type="predicted"/>
<reference evidence="1 2" key="1">
    <citation type="submission" date="2019-06" db="EMBL/GenBank/DDBJ databases">
        <title>Genome analyses of bacteria isolated from kimchi.</title>
        <authorList>
            <person name="Lee S."/>
            <person name="Ahn S."/>
            <person name="Roh S."/>
        </authorList>
    </citation>
    <scope>NUCLEOTIDE SEQUENCE [LARGE SCALE GENOMIC DNA]</scope>
    <source>
        <strain evidence="1 2">CBA3625</strain>
    </source>
</reference>
<organism evidence="1 2">
    <name type="scientific">Leuconostoc lactis</name>
    <dbReference type="NCBI Taxonomy" id="1246"/>
    <lineage>
        <taxon>Bacteria</taxon>
        <taxon>Bacillati</taxon>
        <taxon>Bacillota</taxon>
        <taxon>Bacilli</taxon>
        <taxon>Lactobacillales</taxon>
        <taxon>Lactobacillaceae</taxon>
        <taxon>Leuconostoc</taxon>
    </lineage>
</organism>
<dbReference type="InterPro" id="IPR009681">
    <property type="entry name" value="Phage_TAC_Siphoviridae"/>
</dbReference>
<dbReference type="RefSeq" id="WP_147001071.1">
    <property type="nucleotide sequence ID" value="NZ_CP042387.1"/>
</dbReference>
<evidence type="ECO:0000313" key="1">
    <source>
        <dbReference type="EMBL" id="QEA44160.1"/>
    </source>
</evidence>
<evidence type="ECO:0000313" key="2">
    <source>
        <dbReference type="Proteomes" id="UP000321298"/>
    </source>
</evidence>
<sequence length="121" mass="13641">MSVKISAKQELGVTKLFEVKESNKNIRATWELQKMMTKLSIVQETVGDSPADFEKVIDTMLDVQTKTINYIVNTLGLDDKQAAKVDEMEFNDTMTFAVRISSELLHIEAQPADEKETGLED</sequence>